<dbReference type="GO" id="GO:0005886">
    <property type="term" value="C:plasma membrane"/>
    <property type="evidence" value="ECO:0007669"/>
    <property type="project" value="UniProtKB-SubCell"/>
</dbReference>
<dbReference type="Gene3D" id="3.40.50.11720">
    <property type="entry name" value="3-Deoxy-D-manno-octulosonic-acid transferase, N-terminal domain"/>
    <property type="match status" value="1"/>
</dbReference>
<evidence type="ECO:0000256" key="2">
    <source>
        <dbReference type="ARBA" id="ARBA00004713"/>
    </source>
</evidence>
<comment type="subcellular location">
    <subcellularLocation>
        <location evidence="8">Cell membrane</location>
    </subcellularLocation>
</comment>
<dbReference type="Proteomes" id="UP000198307">
    <property type="component" value="Unassembled WGS sequence"/>
</dbReference>
<comment type="similarity">
    <text evidence="8">Belongs to the glycosyltransferase group 1 family.</text>
</comment>
<dbReference type="GO" id="GO:0009244">
    <property type="term" value="P:lipopolysaccharide core region biosynthetic process"/>
    <property type="evidence" value="ECO:0007669"/>
    <property type="project" value="UniProtKB-UniRule"/>
</dbReference>
<dbReference type="EMBL" id="FZQB01000004">
    <property type="protein sequence ID" value="SNT72859.1"/>
    <property type="molecule type" value="Genomic_DNA"/>
</dbReference>
<keyword evidence="8" id="KW-1003">Cell membrane</keyword>
<accession>A0A239PRD6</accession>
<dbReference type="RefSeq" id="WP_089343658.1">
    <property type="nucleotide sequence ID" value="NZ_CP067129.1"/>
</dbReference>
<dbReference type="Gene3D" id="3.40.50.2000">
    <property type="entry name" value="Glycogen Phosphorylase B"/>
    <property type="match status" value="1"/>
</dbReference>
<evidence type="ECO:0000256" key="7">
    <source>
        <dbReference type="ARBA" id="ARBA00049183"/>
    </source>
</evidence>
<reference evidence="10 11" key="1">
    <citation type="submission" date="2017-07" db="EMBL/GenBank/DDBJ databases">
        <authorList>
            <person name="Sun Z.S."/>
            <person name="Albrecht U."/>
            <person name="Echele G."/>
            <person name="Lee C.C."/>
        </authorList>
    </citation>
    <scope>NUCLEOTIDE SEQUENCE [LARGE SCALE GENOMIC DNA]</scope>
    <source>
        <strain evidence="10 11">DSM 14827</strain>
    </source>
</reference>
<dbReference type="InterPro" id="IPR038107">
    <property type="entry name" value="Glycos_transf_N_sf"/>
</dbReference>
<dbReference type="SUPFAM" id="SSF53756">
    <property type="entry name" value="UDP-Glycosyltransferase/glycogen phosphorylase"/>
    <property type="match status" value="1"/>
</dbReference>
<keyword evidence="5 8" id="KW-0808">Transferase</keyword>
<comment type="catalytic activity">
    <reaction evidence="7 8">
        <text>lipid IVA (E. coli) + CMP-3-deoxy-beta-D-manno-octulosonate = alpha-Kdo-(2-&gt;6)-lipid IVA (E. coli) + CMP + H(+)</text>
        <dbReference type="Rhea" id="RHEA:28066"/>
        <dbReference type="ChEBI" id="CHEBI:15378"/>
        <dbReference type="ChEBI" id="CHEBI:58603"/>
        <dbReference type="ChEBI" id="CHEBI:60364"/>
        <dbReference type="ChEBI" id="CHEBI:60377"/>
        <dbReference type="ChEBI" id="CHEBI:85987"/>
        <dbReference type="EC" id="2.4.99.12"/>
    </reaction>
</comment>
<evidence type="ECO:0000256" key="4">
    <source>
        <dbReference type="ARBA" id="ARBA00019077"/>
    </source>
</evidence>
<dbReference type="InterPro" id="IPR007507">
    <property type="entry name" value="Glycos_transf_N"/>
</dbReference>
<dbReference type="PANTHER" id="PTHR42755:SF1">
    <property type="entry name" value="3-DEOXY-D-MANNO-OCTULOSONIC ACID TRANSFERASE, MITOCHONDRIAL-RELATED"/>
    <property type="match status" value="1"/>
</dbReference>
<dbReference type="AlphaFoldDB" id="A0A239PRD6"/>
<dbReference type="GO" id="GO:0043842">
    <property type="term" value="F:Kdo transferase activity"/>
    <property type="evidence" value="ECO:0007669"/>
    <property type="project" value="UniProtKB-EC"/>
</dbReference>
<keyword evidence="8" id="KW-0448">Lipopolysaccharide biosynthesis</keyword>
<evidence type="ECO:0000313" key="11">
    <source>
        <dbReference type="Proteomes" id="UP000198307"/>
    </source>
</evidence>
<evidence type="ECO:0000256" key="8">
    <source>
        <dbReference type="RuleBase" id="RU365103"/>
    </source>
</evidence>
<dbReference type="OrthoDB" id="9789797at2"/>
<dbReference type="PANTHER" id="PTHR42755">
    <property type="entry name" value="3-DEOXY-MANNO-OCTULOSONATE CYTIDYLYLTRANSFERASE"/>
    <property type="match status" value="1"/>
</dbReference>
<dbReference type="InterPro" id="IPR039901">
    <property type="entry name" value="Kdotransferase"/>
</dbReference>
<sequence length="391" mass="41799">MSRAGLGRLGLWLQLRRSPSGAISRPDAPEGDGPLLLLYVAADAVSASAPVVKQLQASRPDLRILQLPALRGDNKTNMRAARALMSQIRPDAILLLGYQMPTALVVTAKQNDVPVFLAEARLQNKTGTWGLRSSARRTLLRALDAIMVPDEASENMIIRMGADPGRVELTGPVAEIKDPPGCTEAERNGFAQLLSGRHAWLAADIPESEEQIVLAAHRAAMRQSHRALLFLAPRDPGRIDPLAEMLEAQGLIVSRRSLDEEPVEESHVMITDGPTEMGLWYRLAPVTYAGGTLSGCDTADFHPFEPAALGSAIVHGPNVTQNITQWQQLDGANAARVVANAGELAATMAEFTQPDVIAHIAGNAWTVSTGGAEVTQRIAAPVLAALSKDRA</sequence>
<dbReference type="GO" id="GO:0009245">
    <property type="term" value="P:lipid A biosynthetic process"/>
    <property type="evidence" value="ECO:0007669"/>
    <property type="project" value="TreeGrafter"/>
</dbReference>
<dbReference type="EC" id="2.4.99.12" evidence="3 8"/>
<organism evidence="10 11">
    <name type="scientific">Paracoccus seriniphilus</name>
    <dbReference type="NCBI Taxonomy" id="184748"/>
    <lineage>
        <taxon>Bacteria</taxon>
        <taxon>Pseudomonadati</taxon>
        <taxon>Pseudomonadota</taxon>
        <taxon>Alphaproteobacteria</taxon>
        <taxon>Rhodobacterales</taxon>
        <taxon>Paracoccaceae</taxon>
        <taxon>Paracoccus</taxon>
    </lineage>
</organism>
<dbReference type="UniPathway" id="UPA00958"/>
<feature type="domain" description="3-deoxy-D-manno-octulosonic-acid transferase N-terminal" evidence="9">
    <location>
        <begin position="79"/>
        <end position="172"/>
    </location>
</feature>
<comment type="function">
    <text evidence="1 8">Involved in lipopolysaccharide (LPS) biosynthesis. Catalyzes the transfer of 3-deoxy-D-manno-octulosonate (Kdo) residue(s) from CMP-Kdo to lipid IV(A), the tetraacyldisaccharide-1,4'-bisphosphate precursor of lipid A.</text>
</comment>
<dbReference type="Pfam" id="PF04413">
    <property type="entry name" value="Glycos_transf_N"/>
    <property type="match status" value="1"/>
</dbReference>
<evidence type="ECO:0000256" key="1">
    <source>
        <dbReference type="ARBA" id="ARBA00003394"/>
    </source>
</evidence>
<protein>
    <recommendedName>
        <fullName evidence="4 8">3-deoxy-D-manno-octulosonic acid transferase</fullName>
        <shortName evidence="8">Kdo transferase</shortName>
        <ecNumber evidence="3 8">2.4.99.12</ecNumber>
    </recommendedName>
    <alternativeName>
        <fullName evidence="6 8">Lipid IV(A) 3-deoxy-D-manno-octulosonic acid transferase</fullName>
    </alternativeName>
</protein>
<name>A0A239PRD6_9RHOB</name>
<evidence type="ECO:0000313" key="10">
    <source>
        <dbReference type="EMBL" id="SNT72859.1"/>
    </source>
</evidence>
<evidence type="ECO:0000256" key="6">
    <source>
        <dbReference type="ARBA" id="ARBA00031445"/>
    </source>
</evidence>
<evidence type="ECO:0000259" key="9">
    <source>
        <dbReference type="Pfam" id="PF04413"/>
    </source>
</evidence>
<proteinExistence type="inferred from homology"/>
<evidence type="ECO:0000256" key="5">
    <source>
        <dbReference type="ARBA" id="ARBA00022679"/>
    </source>
</evidence>
<evidence type="ECO:0000256" key="3">
    <source>
        <dbReference type="ARBA" id="ARBA00012621"/>
    </source>
</evidence>
<keyword evidence="8" id="KW-0472">Membrane</keyword>
<keyword evidence="11" id="KW-1185">Reference proteome</keyword>
<comment type="pathway">
    <text evidence="2 8">Bacterial outer membrane biogenesis; LPS core biosynthesis.</text>
</comment>
<gene>
    <name evidence="10" type="ORF">SAMN05444959_10430</name>
</gene>